<reference evidence="3" key="1">
    <citation type="submission" date="2019-04" db="EMBL/GenBank/DDBJ databases">
        <title>Draft genome sequence of Pseudonocardiaceae bacterium SL3-2-4.</title>
        <authorList>
            <person name="Ningsih F."/>
            <person name="Yokota A."/>
            <person name="Sakai Y."/>
            <person name="Nanatani K."/>
            <person name="Yabe S."/>
            <person name="Oetari A."/>
            <person name="Sjamsuridzal W."/>
        </authorList>
    </citation>
    <scope>NUCLEOTIDE SEQUENCE [LARGE SCALE GENOMIC DNA]</scope>
    <source>
        <strain evidence="3">SL3-2-4</strain>
    </source>
</reference>
<dbReference type="Pfam" id="PF19054">
    <property type="entry name" value="DUF5753"/>
    <property type="match status" value="1"/>
</dbReference>
<feature type="domain" description="HTH cro/C1-type" evidence="1">
    <location>
        <begin position="17"/>
        <end position="71"/>
    </location>
</feature>
<dbReference type="RefSeq" id="WP_137816907.1">
    <property type="nucleotide sequence ID" value="NZ_BJFL01000080.1"/>
</dbReference>
<dbReference type="InterPro" id="IPR001387">
    <property type="entry name" value="Cro/C1-type_HTH"/>
</dbReference>
<keyword evidence="3" id="KW-1185">Reference proteome</keyword>
<dbReference type="Pfam" id="PF01381">
    <property type="entry name" value="HTH_3"/>
    <property type="match status" value="1"/>
</dbReference>
<dbReference type="Gene3D" id="1.10.260.40">
    <property type="entry name" value="lambda repressor-like DNA-binding domains"/>
    <property type="match status" value="1"/>
</dbReference>
<dbReference type="CDD" id="cd00093">
    <property type="entry name" value="HTH_XRE"/>
    <property type="match status" value="1"/>
</dbReference>
<dbReference type="EMBL" id="BJFL01000080">
    <property type="protein sequence ID" value="GDY34013.1"/>
    <property type="molecule type" value="Genomic_DNA"/>
</dbReference>
<dbReference type="InterPro" id="IPR010982">
    <property type="entry name" value="Lambda_DNA-bd_dom_sf"/>
</dbReference>
<gene>
    <name evidence="2" type="ORF">GTS_56460</name>
</gene>
<name>A0A4D4JJC9_9PSEU</name>
<accession>A0A4D4JJC9</accession>
<dbReference type="Proteomes" id="UP000298860">
    <property type="component" value="Unassembled WGS sequence"/>
</dbReference>
<organism evidence="2 3">
    <name type="scientific">Gandjariella thermophila</name>
    <dbReference type="NCBI Taxonomy" id="1931992"/>
    <lineage>
        <taxon>Bacteria</taxon>
        <taxon>Bacillati</taxon>
        <taxon>Actinomycetota</taxon>
        <taxon>Actinomycetes</taxon>
        <taxon>Pseudonocardiales</taxon>
        <taxon>Pseudonocardiaceae</taxon>
        <taxon>Gandjariella</taxon>
    </lineage>
</organism>
<dbReference type="SUPFAM" id="SSF47413">
    <property type="entry name" value="lambda repressor-like DNA-binding domains"/>
    <property type="match status" value="1"/>
</dbReference>
<proteinExistence type="predicted"/>
<evidence type="ECO:0000313" key="2">
    <source>
        <dbReference type="EMBL" id="GDY34013.1"/>
    </source>
</evidence>
<dbReference type="PROSITE" id="PS50943">
    <property type="entry name" value="HTH_CROC1"/>
    <property type="match status" value="1"/>
</dbReference>
<evidence type="ECO:0000313" key="3">
    <source>
        <dbReference type="Proteomes" id="UP000298860"/>
    </source>
</evidence>
<protein>
    <submittedName>
        <fullName evidence="2">Transcriptional regulator</fullName>
    </submittedName>
</protein>
<dbReference type="OrthoDB" id="2991476at2"/>
<evidence type="ECO:0000259" key="1">
    <source>
        <dbReference type="PROSITE" id="PS50943"/>
    </source>
</evidence>
<dbReference type="AlphaFoldDB" id="A0A4D4JJC9"/>
<dbReference type="SMART" id="SM00530">
    <property type="entry name" value="HTH_XRE"/>
    <property type="match status" value="1"/>
</dbReference>
<sequence>MGANHRSPRARALCAALREARIASGISQRELGRLLSITYTNISLWENGHRVPSIETVAMILAALRTSPDERQRILDLARNASERNWLTSGLAGVPQQLAGSTECERAASRITEWSPAIVPGLLQTPDYTRAIMTAGGRIAPDDVELRIMVRAGRREVITRVEPVEYLALIGENALYEPIGSPTARVHQLRHLADMAERPNIVVQIVPARIGWHPGLAGPFILYDFPDASPVVYFEHHSSGAFVPDAHNVSEYRKAIEWIREIARDPDESLALVNRAAEEVEAAT</sequence>
<dbReference type="GO" id="GO:0003677">
    <property type="term" value="F:DNA binding"/>
    <property type="evidence" value="ECO:0007669"/>
    <property type="project" value="InterPro"/>
</dbReference>
<comment type="caution">
    <text evidence="2">The sequence shown here is derived from an EMBL/GenBank/DDBJ whole genome shotgun (WGS) entry which is preliminary data.</text>
</comment>
<dbReference type="InterPro" id="IPR043917">
    <property type="entry name" value="DUF5753"/>
</dbReference>